<dbReference type="Proteomes" id="UP000477070">
    <property type="component" value="Unassembled WGS sequence"/>
</dbReference>
<dbReference type="SUPFAM" id="SSF63892">
    <property type="entry name" value="Pyridoxine 5'-phosphate synthase"/>
    <property type="match status" value="1"/>
</dbReference>
<keyword evidence="3 4" id="KW-0664">Pyridoxine biosynthesis</keyword>
<dbReference type="HAMAP" id="MF_00279">
    <property type="entry name" value="PdxJ"/>
    <property type="match status" value="1"/>
</dbReference>
<feature type="binding site" evidence="4">
    <location>
        <position position="44"/>
    </location>
    <ligand>
        <name>1-deoxy-D-xylulose 5-phosphate</name>
        <dbReference type="ChEBI" id="CHEBI:57792"/>
    </ligand>
</feature>
<feature type="binding site" evidence="4">
    <location>
        <position position="49"/>
    </location>
    <ligand>
        <name>1-deoxy-D-xylulose 5-phosphate</name>
        <dbReference type="ChEBI" id="CHEBI:57792"/>
    </ligand>
</feature>
<reference evidence="7" key="3">
    <citation type="submission" date="2018-04" db="EMBL/GenBank/DDBJ databases">
        <authorList>
            <person name="Sheh A."/>
            <person name="Shen Z."/>
            <person name="Mannion A.J."/>
            <person name="Fox J.G."/>
        </authorList>
    </citation>
    <scope>NUCLEOTIDE SEQUENCE</scope>
    <source>
        <strain evidence="7">MIT 97-6194</strain>
    </source>
</reference>
<reference evidence="7 8" key="2">
    <citation type="journal article" date="2016" name="Infect. Immun.">
        <title>Helicobacter saguini, a Novel Helicobacter Isolated from Cotton-Top Tamarins with Ulcerative Colitis, Has Proinflammatory Properties and Induces Typhlocolitis and Dysplasia in Gnotobiotic IL-10-/- Mice.</title>
        <authorList>
            <person name="Shen Z."/>
            <person name="Mannion A."/>
            <person name="Whary M.T."/>
            <person name="Muthupalani S."/>
            <person name="Sheh A."/>
            <person name="Feng Y."/>
            <person name="Gong G."/>
            <person name="Vandamme P."/>
            <person name="Holcombe H.R."/>
            <person name="Paster B.J."/>
            <person name="Fox J.G."/>
        </authorList>
    </citation>
    <scope>NUCLEOTIDE SEQUENCE [LARGE SCALE GENOMIC DNA]</scope>
    <source>
        <strain evidence="7 8">MIT 97-6194</strain>
    </source>
</reference>
<proteinExistence type="inferred from homology"/>
<feature type="binding site" evidence="4">
    <location>
        <position position="17"/>
    </location>
    <ligand>
        <name>3-amino-2-oxopropyl phosphate</name>
        <dbReference type="ChEBI" id="CHEBI:57279"/>
    </ligand>
</feature>
<reference evidence="7 8" key="1">
    <citation type="journal article" date="2014" name="Genome Announc.">
        <title>Draft genome sequences of eight enterohepatic helicobacter species isolated from both laboratory and wild rodents.</title>
        <authorList>
            <person name="Sheh A."/>
            <person name="Shen Z."/>
            <person name="Fox J.G."/>
        </authorList>
    </citation>
    <scope>NUCLEOTIDE SEQUENCE [LARGE SCALE GENOMIC DNA]</scope>
    <source>
        <strain evidence="7 8">MIT 97-6194</strain>
    </source>
</reference>
<dbReference type="Gene3D" id="3.20.20.70">
    <property type="entry name" value="Aldolase class I"/>
    <property type="match status" value="1"/>
</dbReference>
<dbReference type="EC" id="2.6.99.2" evidence="4 5"/>
<feature type="binding site" evidence="4">
    <location>
        <begin position="240"/>
        <end position="241"/>
    </location>
    <ligand>
        <name>3-amino-2-oxopropyl phosphate</name>
        <dbReference type="ChEBI" id="CHEBI:57279"/>
    </ligand>
</feature>
<dbReference type="NCBIfam" id="TIGR00559">
    <property type="entry name" value="pdxJ"/>
    <property type="match status" value="1"/>
</dbReference>
<comment type="similarity">
    <text evidence="4">Belongs to the PNP synthase family.</text>
</comment>
<feature type="binding site" evidence="4">
    <location>
        <begin position="8"/>
        <end position="9"/>
    </location>
    <ligand>
        <name>1-deoxy-D-xylulose 5-phosphate</name>
        <dbReference type="ChEBI" id="CHEBI:57792"/>
    </ligand>
</feature>
<name>A0A347VN64_9HELI</name>
<comment type="subcellular location">
    <subcellularLocation>
        <location evidence="4">Cytoplasm</location>
    </subcellularLocation>
</comment>
<feature type="active site" description="Proton acceptor" evidence="4">
    <location>
        <position position="69"/>
    </location>
</feature>
<reference evidence="6 9" key="4">
    <citation type="submission" date="2019-12" db="EMBL/GenBank/DDBJ databases">
        <title>Multi-Generational Helicobacter saguini Isolates.</title>
        <authorList>
            <person name="Mannion A."/>
            <person name="Shen Z."/>
            <person name="Fox J.G."/>
        </authorList>
    </citation>
    <scope>NUCLEOTIDE SEQUENCE [LARGE SCALE GENOMIC DNA]</scope>
    <source>
        <strain evidence="6">16-048</strain>
        <strain evidence="9">16-048 (F4)</strain>
    </source>
</reference>
<dbReference type="Pfam" id="PF03740">
    <property type="entry name" value="PdxJ"/>
    <property type="match status" value="1"/>
</dbReference>
<evidence type="ECO:0000256" key="5">
    <source>
        <dbReference type="NCBIfam" id="TIGR00559"/>
    </source>
</evidence>
<comment type="subunit">
    <text evidence="4">Homooctamer; tetramer of dimers.</text>
</comment>
<protein>
    <recommendedName>
        <fullName evidence="4 5">Pyridoxine 5'-phosphate synthase</fullName>
        <shortName evidence="4">PNP synthase</shortName>
        <ecNumber evidence="4 5">2.6.99.2</ecNumber>
    </recommendedName>
</protein>
<comment type="pathway">
    <text evidence="4">Cofactor biosynthesis; pyridoxine 5'-phosphate biosynthesis; pyridoxine 5'-phosphate from D-erythrose 4-phosphate: step 5/5.</text>
</comment>
<dbReference type="UniPathway" id="UPA00244">
    <property type="reaction ID" value="UER00313"/>
</dbReference>
<dbReference type="InterPro" id="IPR036130">
    <property type="entry name" value="Pyridoxine-5'_phos_synth"/>
</dbReference>
<keyword evidence="2 4" id="KW-0808">Transferase</keyword>
<evidence type="ECO:0000313" key="9">
    <source>
        <dbReference type="Proteomes" id="UP000477070"/>
    </source>
</evidence>
<comment type="catalytic activity">
    <reaction evidence="4">
        <text>3-amino-2-oxopropyl phosphate + 1-deoxy-D-xylulose 5-phosphate = pyridoxine 5'-phosphate + phosphate + 2 H2O + H(+)</text>
        <dbReference type="Rhea" id="RHEA:15265"/>
        <dbReference type="ChEBI" id="CHEBI:15377"/>
        <dbReference type="ChEBI" id="CHEBI:15378"/>
        <dbReference type="ChEBI" id="CHEBI:43474"/>
        <dbReference type="ChEBI" id="CHEBI:57279"/>
        <dbReference type="ChEBI" id="CHEBI:57792"/>
        <dbReference type="ChEBI" id="CHEBI:58589"/>
        <dbReference type="EC" id="2.6.99.2"/>
    </reaction>
</comment>
<dbReference type="OrthoDB" id="9806590at2"/>
<dbReference type="EMBL" id="JRMP02000002">
    <property type="protein sequence ID" value="TLD95629.1"/>
    <property type="molecule type" value="Genomic_DNA"/>
</dbReference>
<dbReference type="PANTHER" id="PTHR30456">
    <property type="entry name" value="PYRIDOXINE 5'-PHOSPHATE SYNTHASE"/>
    <property type="match status" value="1"/>
</dbReference>
<accession>A0A347VN64</accession>
<dbReference type="GO" id="GO:0008615">
    <property type="term" value="P:pyridoxine biosynthetic process"/>
    <property type="evidence" value="ECO:0007669"/>
    <property type="project" value="UniProtKB-UniRule"/>
</dbReference>
<gene>
    <name evidence="4" type="primary">pdxJ</name>
    <name evidence="6" type="ORF">DCO61_07215</name>
    <name evidence="7" type="ORF">LS64_001890</name>
</gene>
<dbReference type="STRING" id="1548018.LS64_04050"/>
<dbReference type="PANTHER" id="PTHR30456:SF0">
    <property type="entry name" value="PYRIDOXINE 5'-PHOSPHATE SYNTHASE"/>
    <property type="match status" value="1"/>
</dbReference>
<dbReference type="Proteomes" id="UP000029714">
    <property type="component" value="Unassembled WGS sequence"/>
</dbReference>
<feature type="binding site" evidence="4">
    <location>
        <position position="6"/>
    </location>
    <ligand>
        <name>3-amino-2-oxopropyl phosphate</name>
        <dbReference type="ChEBI" id="CHEBI:57279"/>
    </ligand>
</feature>
<keyword evidence="1 4" id="KW-0963">Cytoplasm</keyword>
<dbReference type="GO" id="GO:0005829">
    <property type="term" value="C:cytosol"/>
    <property type="evidence" value="ECO:0007669"/>
    <property type="project" value="TreeGrafter"/>
</dbReference>
<dbReference type="RefSeq" id="WP_034570973.1">
    <property type="nucleotide sequence ID" value="NZ_JRMP02000002.1"/>
</dbReference>
<feature type="active site" description="Proton acceptor" evidence="4">
    <location>
        <position position="42"/>
    </location>
</feature>
<evidence type="ECO:0000313" key="7">
    <source>
        <dbReference type="EMBL" id="TLD95629.1"/>
    </source>
</evidence>
<evidence type="ECO:0000256" key="2">
    <source>
        <dbReference type="ARBA" id="ARBA00022679"/>
    </source>
</evidence>
<comment type="caution">
    <text evidence="7">The sequence shown here is derived from an EMBL/GenBank/DDBJ whole genome shotgun (WGS) entry which is preliminary data.</text>
</comment>
<feature type="binding site" evidence="4">
    <location>
        <position position="219"/>
    </location>
    <ligand>
        <name>3-amino-2-oxopropyl phosphate</name>
        <dbReference type="ChEBI" id="CHEBI:57279"/>
    </ligand>
</feature>
<dbReference type="InterPro" id="IPR004569">
    <property type="entry name" value="PyrdxlP_synth_PdxJ"/>
</dbReference>
<dbReference type="GO" id="GO:0033856">
    <property type="term" value="F:pyridoxine 5'-phosphate synthase activity"/>
    <property type="evidence" value="ECO:0007669"/>
    <property type="project" value="UniProtKB-UniRule"/>
</dbReference>
<evidence type="ECO:0000256" key="1">
    <source>
        <dbReference type="ARBA" id="ARBA00022490"/>
    </source>
</evidence>
<dbReference type="NCBIfam" id="NF003627">
    <property type="entry name" value="PRK05265.1-5"/>
    <property type="match status" value="1"/>
</dbReference>
<evidence type="ECO:0000313" key="6">
    <source>
        <dbReference type="EMBL" id="MWV69792.1"/>
    </source>
</evidence>
<comment type="function">
    <text evidence="4">Catalyzes the complicated ring closure reaction between the two acyclic compounds 1-deoxy-D-xylulose-5-phosphate (DXP) and 3-amino-2-oxopropyl phosphate (1-amino-acetone-3-phosphate or AAP) to form pyridoxine 5'-phosphate (PNP) and inorganic phosphate.</text>
</comment>
<dbReference type="InterPro" id="IPR013785">
    <property type="entry name" value="Aldolase_TIM"/>
</dbReference>
<evidence type="ECO:0000256" key="4">
    <source>
        <dbReference type="HAMAP-Rule" id="MF_00279"/>
    </source>
</evidence>
<dbReference type="EMBL" id="QBIU01000001">
    <property type="protein sequence ID" value="MWV69792.1"/>
    <property type="molecule type" value="Genomic_DNA"/>
</dbReference>
<dbReference type="NCBIfam" id="NF003625">
    <property type="entry name" value="PRK05265.1-3"/>
    <property type="match status" value="1"/>
</dbReference>
<evidence type="ECO:0000313" key="8">
    <source>
        <dbReference type="Proteomes" id="UP000029714"/>
    </source>
</evidence>
<feature type="site" description="Transition state stabilizer" evidence="4">
    <location>
        <position position="155"/>
    </location>
</feature>
<evidence type="ECO:0000256" key="3">
    <source>
        <dbReference type="ARBA" id="ARBA00023096"/>
    </source>
</evidence>
<keyword evidence="8" id="KW-1185">Reference proteome</keyword>
<organism evidence="7 8">
    <name type="scientific">Helicobacter saguini</name>
    <dbReference type="NCBI Taxonomy" id="1548018"/>
    <lineage>
        <taxon>Bacteria</taxon>
        <taxon>Pseudomonadati</taxon>
        <taxon>Campylobacterota</taxon>
        <taxon>Epsilonproteobacteria</taxon>
        <taxon>Campylobacterales</taxon>
        <taxon>Helicobacteraceae</taxon>
        <taxon>Helicobacter</taxon>
    </lineage>
</organism>
<feature type="binding site" evidence="4">
    <location>
        <position position="99"/>
    </location>
    <ligand>
        <name>1-deoxy-D-xylulose 5-phosphate</name>
        <dbReference type="ChEBI" id="CHEBI:57792"/>
    </ligand>
</feature>
<dbReference type="AlphaFoldDB" id="A0A347VN64"/>
<sequence>MKLGVNIDHIAVLREARKINDPDPLDALSIAKRAGAAQITIHLREDRRHIHDSDVTRIIESSALPVNIECANSLEILDFLLPLKPSRLTLVPEKREEVTTEGGLNVSEKLLPTLEKILQNDIDVSLFIDSNSVENALFLRDKLGLTSKDSSFGIELHTGKFANIFLMLESNLGRTQHAIKELELPRNKLRKMLIDELNLIESSANLACQNGLGVYAGHGLNYQNVGLIANIDSISELNIGQSIIARAVFVGLESAIKEMARLIV</sequence>
<feature type="active site" description="Proton donor" evidence="4">
    <location>
        <position position="218"/>
    </location>
</feature>